<organism evidence="5 6">
    <name type="scientific">Amycolatopsis samaneae</name>
    <dbReference type="NCBI Taxonomy" id="664691"/>
    <lineage>
        <taxon>Bacteria</taxon>
        <taxon>Bacillati</taxon>
        <taxon>Actinomycetota</taxon>
        <taxon>Actinomycetes</taxon>
        <taxon>Pseudonocardiales</taxon>
        <taxon>Pseudonocardiaceae</taxon>
        <taxon>Amycolatopsis</taxon>
    </lineage>
</organism>
<evidence type="ECO:0000256" key="1">
    <source>
        <dbReference type="ARBA" id="ARBA00006515"/>
    </source>
</evidence>
<reference evidence="6" key="1">
    <citation type="journal article" date="2019" name="Int. J. Syst. Evol. Microbiol.">
        <title>The Global Catalogue of Microorganisms (GCM) 10K type strain sequencing project: providing services to taxonomists for standard genome sequencing and annotation.</title>
        <authorList>
            <consortium name="The Broad Institute Genomics Platform"/>
            <consortium name="The Broad Institute Genome Sequencing Center for Infectious Disease"/>
            <person name="Wu L."/>
            <person name="Ma J."/>
        </authorList>
    </citation>
    <scope>NUCLEOTIDE SEQUENCE [LARGE SCALE GENOMIC DNA]</scope>
    <source>
        <strain evidence="6">CGMCC 4.7643</strain>
    </source>
</reference>
<dbReference type="Gene3D" id="3.20.20.100">
    <property type="entry name" value="NADP-dependent oxidoreductase domain"/>
    <property type="match status" value="1"/>
</dbReference>
<keyword evidence="2" id="KW-0521">NADP</keyword>
<evidence type="ECO:0000256" key="3">
    <source>
        <dbReference type="ARBA" id="ARBA00023002"/>
    </source>
</evidence>
<gene>
    <name evidence="5" type="ORF">ACFSYJ_33430</name>
</gene>
<protein>
    <submittedName>
        <fullName evidence="5">Aldo/keto reductase family protein</fullName>
    </submittedName>
</protein>
<dbReference type="InterPro" id="IPR005399">
    <property type="entry name" value="K_chnl_volt-dep_bsu_KCNAB-rel"/>
</dbReference>
<dbReference type="EMBL" id="JBHUKU010000021">
    <property type="protein sequence ID" value="MFD2463557.1"/>
    <property type="molecule type" value="Genomic_DNA"/>
</dbReference>
<name>A0ABW5GRN6_9PSEU</name>
<evidence type="ECO:0000256" key="2">
    <source>
        <dbReference type="ARBA" id="ARBA00022857"/>
    </source>
</evidence>
<dbReference type="Pfam" id="PF00248">
    <property type="entry name" value="Aldo_ket_red"/>
    <property type="match status" value="1"/>
</dbReference>
<dbReference type="PANTHER" id="PTHR43150">
    <property type="entry name" value="HYPERKINETIC, ISOFORM M"/>
    <property type="match status" value="1"/>
</dbReference>
<dbReference type="PANTHER" id="PTHR43150:SF2">
    <property type="entry name" value="HYPERKINETIC, ISOFORM M"/>
    <property type="match status" value="1"/>
</dbReference>
<dbReference type="InterPro" id="IPR036812">
    <property type="entry name" value="NAD(P)_OxRdtase_dom_sf"/>
</dbReference>
<proteinExistence type="inferred from homology"/>
<comment type="caution">
    <text evidence="5">The sequence shown here is derived from an EMBL/GenBank/DDBJ whole genome shotgun (WGS) entry which is preliminary data.</text>
</comment>
<dbReference type="RefSeq" id="WP_345400541.1">
    <property type="nucleotide sequence ID" value="NZ_BAABHG010000011.1"/>
</dbReference>
<keyword evidence="6" id="KW-1185">Reference proteome</keyword>
<evidence type="ECO:0000259" key="4">
    <source>
        <dbReference type="Pfam" id="PF00248"/>
    </source>
</evidence>
<dbReference type="SUPFAM" id="SSF51430">
    <property type="entry name" value="NAD(P)-linked oxidoreductase"/>
    <property type="match status" value="1"/>
</dbReference>
<comment type="similarity">
    <text evidence="1">Belongs to the shaker potassium channel beta subunit family.</text>
</comment>
<evidence type="ECO:0000313" key="5">
    <source>
        <dbReference type="EMBL" id="MFD2463557.1"/>
    </source>
</evidence>
<keyword evidence="3" id="KW-0560">Oxidoreductase</keyword>
<feature type="domain" description="NADP-dependent oxidoreductase" evidence="4">
    <location>
        <begin position="16"/>
        <end position="316"/>
    </location>
</feature>
<accession>A0ABW5GRN6</accession>
<dbReference type="Proteomes" id="UP001597419">
    <property type="component" value="Unassembled WGS sequence"/>
</dbReference>
<dbReference type="CDD" id="cd19074">
    <property type="entry name" value="Aldo_ket_red_shaker-like"/>
    <property type="match status" value="1"/>
</dbReference>
<evidence type="ECO:0000313" key="6">
    <source>
        <dbReference type="Proteomes" id="UP001597419"/>
    </source>
</evidence>
<dbReference type="InterPro" id="IPR023210">
    <property type="entry name" value="NADP_OxRdtase_dom"/>
</dbReference>
<sequence length="338" mass="36302">MDHAPLGRSGLMVSRLAYGNALTHGEQLDDRTSFACVRAALDAGITTFDTADAYAGGRAEELLCRALAGHRREDLVLCTKVGRSKRDDPNAGRLSRKHIVESLHGSLGRLGTDHIDLYQAHRFDPETPLEETMLAFASLVNAGKVLYVGVSEWPADRIRAAAALAKELGVPLIASQPQYSLLWRVIEAEVVPTCVELGIGQLVWSPLAGGVLTGKYAPGVPAPENSRAARSPIGAQSINRWNYLDDAVLTAVGAVARLAAEAGLSLPRLAIAWVLRNPAVSGALLGASRPEHLRDNVEALSVRLDDDFVKLVEEAVEPVVRRDPVLTRDPLGPAARFR</sequence>